<dbReference type="SUPFAM" id="SSF53383">
    <property type="entry name" value="PLP-dependent transferases"/>
    <property type="match status" value="1"/>
</dbReference>
<comment type="caution">
    <text evidence="3">The sequence shown here is derived from an EMBL/GenBank/DDBJ whole genome shotgun (WGS) entry which is preliminary data.</text>
</comment>
<dbReference type="PANTHER" id="PTHR11986:SF121">
    <property type="entry name" value="BLR3010 PROTEIN"/>
    <property type="match status" value="1"/>
</dbReference>
<dbReference type="InterPro" id="IPR015421">
    <property type="entry name" value="PyrdxlP-dep_Trfase_major"/>
</dbReference>
<accession>A0A0F9L0X1</accession>
<dbReference type="EMBL" id="LAZR01007082">
    <property type="protein sequence ID" value="KKM87573.1"/>
    <property type="molecule type" value="Genomic_DNA"/>
</dbReference>
<proteinExistence type="predicted"/>
<dbReference type="Gene3D" id="3.40.640.10">
    <property type="entry name" value="Type I PLP-dependent aspartate aminotransferase-like (Major domain)"/>
    <property type="match status" value="1"/>
</dbReference>
<dbReference type="Gene3D" id="3.90.1150.10">
    <property type="entry name" value="Aspartate Aminotransferase, domain 1"/>
    <property type="match status" value="1"/>
</dbReference>
<evidence type="ECO:0000256" key="1">
    <source>
        <dbReference type="ARBA" id="ARBA00001933"/>
    </source>
</evidence>
<dbReference type="PANTHER" id="PTHR11986">
    <property type="entry name" value="AMINOTRANSFERASE CLASS III"/>
    <property type="match status" value="1"/>
</dbReference>
<dbReference type="PROSITE" id="PS00600">
    <property type="entry name" value="AA_TRANSFER_CLASS_3"/>
    <property type="match status" value="1"/>
</dbReference>
<protein>
    <submittedName>
        <fullName evidence="3">Uncharacterized protein</fullName>
    </submittedName>
</protein>
<reference evidence="3" key="1">
    <citation type="journal article" date="2015" name="Nature">
        <title>Complex archaea that bridge the gap between prokaryotes and eukaryotes.</title>
        <authorList>
            <person name="Spang A."/>
            <person name="Saw J.H."/>
            <person name="Jorgensen S.L."/>
            <person name="Zaremba-Niedzwiedzka K."/>
            <person name="Martijn J."/>
            <person name="Lind A.E."/>
            <person name="van Eijk R."/>
            <person name="Schleper C."/>
            <person name="Guy L."/>
            <person name="Ettema T.J."/>
        </authorList>
    </citation>
    <scope>NUCLEOTIDE SEQUENCE</scope>
</reference>
<organism evidence="3">
    <name type="scientific">marine sediment metagenome</name>
    <dbReference type="NCBI Taxonomy" id="412755"/>
    <lineage>
        <taxon>unclassified sequences</taxon>
        <taxon>metagenomes</taxon>
        <taxon>ecological metagenomes</taxon>
    </lineage>
</organism>
<dbReference type="InterPro" id="IPR015422">
    <property type="entry name" value="PyrdxlP-dep_Trfase_small"/>
</dbReference>
<dbReference type="InterPro" id="IPR005814">
    <property type="entry name" value="Aminotrans_3"/>
</dbReference>
<dbReference type="InterPro" id="IPR050103">
    <property type="entry name" value="Class-III_PLP-dep_AT"/>
</dbReference>
<dbReference type="InterPro" id="IPR049704">
    <property type="entry name" value="Aminotrans_3_PPA_site"/>
</dbReference>
<dbReference type="FunFam" id="3.40.640.10:FF:000004">
    <property type="entry name" value="Acetylornithine aminotransferase"/>
    <property type="match status" value="1"/>
</dbReference>
<evidence type="ECO:0000256" key="2">
    <source>
        <dbReference type="ARBA" id="ARBA00022898"/>
    </source>
</evidence>
<evidence type="ECO:0000313" key="3">
    <source>
        <dbReference type="EMBL" id="KKM87573.1"/>
    </source>
</evidence>
<comment type="cofactor">
    <cofactor evidence="1">
        <name>pyridoxal 5'-phosphate</name>
        <dbReference type="ChEBI" id="CHEBI:597326"/>
    </cofactor>
</comment>
<dbReference type="GO" id="GO:0030170">
    <property type="term" value="F:pyridoxal phosphate binding"/>
    <property type="evidence" value="ECO:0007669"/>
    <property type="project" value="InterPro"/>
</dbReference>
<dbReference type="AlphaFoldDB" id="A0A0F9L0X1"/>
<dbReference type="CDD" id="cd00610">
    <property type="entry name" value="OAT_like"/>
    <property type="match status" value="1"/>
</dbReference>
<keyword evidence="2" id="KW-0663">Pyridoxal phosphate</keyword>
<gene>
    <name evidence="3" type="ORF">LCGC14_1267500</name>
</gene>
<dbReference type="InterPro" id="IPR015424">
    <property type="entry name" value="PyrdxlP-dep_Trfase"/>
</dbReference>
<dbReference type="GO" id="GO:0008483">
    <property type="term" value="F:transaminase activity"/>
    <property type="evidence" value="ECO:0007669"/>
    <property type="project" value="InterPro"/>
</dbReference>
<sequence length="458" mass="50939">MTKNKDLESIQNADYQQIREWHKHLNTVLAWRLHSRGFNKRYVKAQNIYYFDDKGNKYLDFLGGYGLNIVGHNHPRLKKLVTDFLEEDIPIFMQAGHLPGPGALAEKIRALTGLDNCFFANSGTEIIEASIKLARKATGRSRVVYADGGFHGKSLGALSITARPKYQEPYQPLLPECTCIPFNDVDALERELKQEDVALVALEPIQGEGGINIPDEGYLKKVRDICDRYSTLLLLDEIQTGLGRTGKMFAYQFEDITPDILALAKGLSGTLLPIGALVTKSSIWQKAFGARKDATQQTSTFGGNNLSTAVALTTFKIIEEEKLAENAENLGKYLLSELKKLQEKHPKLIVDVRGKGLLAGIEFSHPPNIASQLASQATEMMFDENIATTVATVLLNKHNVLTAYTLNNTDVLRLEPPLTACKNHIDELIKALDETLNLKFWRLLLSGSKIMADSVLKK</sequence>
<dbReference type="GO" id="GO:0042802">
    <property type="term" value="F:identical protein binding"/>
    <property type="evidence" value="ECO:0007669"/>
    <property type="project" value="TreeGrafter"/>
</dbReference>
<name>A0A0F9L0X1_9ZZZZ</name>
<dbReference type="Pfam" id="PF00202">
    <property type="entry name" value="Aminotran_3"/>
    <property type="match status" value="1"/>
</dbReference>
<dbReference type="PIRSF" id="PIRSF000521">
    <property type="entry name" value="Transaminase_4ab_Lys_Orn"/>
    <property type="match status" value="1"/>
</dbReference>